<proteinExistence type="predicted"/>
<accession>A0ABS9WGX6</accession>
<evidence type="ECO:0000259" key="1">
    <source>
        <dbReference type="Pfam" id="PF01695"/>
    </source>
</evidence>
<dbReference type="PANTHER" id="PTHR30050">
    <property type="entry name" value="CHROMOSOMAL REPLICATION INITIATOR PROTEIN DNAA"/>
    <property type="match status" value="1"/>
</dbReference>
<keyword evidence="3" id="KW-1185">Reference proteome</keyword>
<keyword evidence="2" id="KW-0067">ATP-binding</keyword>
<evidence type="ECO:0000313" key="2">
    <source>
        <dbReference type="EMBL" id="MCI2242106.1"/>
    </source>
</evidence>
<keyword evidence="2" id="KW-0547">Nucleotide-binding</keyword>
<dbReference type="EMBL" id="JAJMLW010000002">
    <property type="protein sequence ID" value="MCI2242106.1"/>
    <property type="molecule type" value="Genomic_DNA"/>
</dbReference>
<dbReference type="GO" id="GO:0005524">
    <property type="term" value="F:ATP binding"/>
    <property type="evidence" value="ECO:0007669"/>
    <property type="project" value="UniProtKB-KW"/>
</dbReference>
<dbReference type="InterPro" id="IPR027417">
    <property type="entry name" value="P-loop_NTPase"/>
</dbReference>
<name>A0ABS9WGX6_9ACTN</name>
<comment type="caution">
    <text evidence="2">The sequence shown here is derived from an EMBL/GenBank/DDBJ whole genome shotgun (WGS) entry which is preliminary data.</text>
</comment>
<sequence>MGDEIKRRGSELLTYSEAKARKMDVPEPDPVSCEWCGSPLEPIGMTGFRGAFHWIGAEPCGCEGAAREREEQRRREELEEKSRLREAFVRCGVKRRFLDATVCHAGLSAYLDGFSDSPGVGLYICGPSRAGKTYAASAIAMAFCASGYRTIMTTSLSMLDAVKASFDGDAKHGIARFASCDVLIIDDIGKENANSWVMTTLFQIVNERYEAMRPTIVTSQYLPDELMRRMSRNGEKESAIAITERLKETCRLVRLPRRTNVNLMEDVLRDA</sequence>
<reference evidence="2" key="1">
    <citation type="submission" date="2021-11" db="EMBL/GenBank/DDBJ databases">
        <title>A Novel Adlercreutzia Species, isolated from a Allomyrina dichotoma larva feces.</title>
        <authorList>
            <person name="Suh M.K."/>
        </authorList>
    </citation>
    <scope>NUCLEOTIDE SEQUENCE</scope>
    <source>
        <strain evidence="2">JBNU-10</strain>
    </source>
</reference>
<gene>
    <name evidence="2" type="ORF">LPT13_07055</name>
</gene>
<dbReference type="Gene3D" id="3.40.50.300">
    <property type="entry name" value="P-loop containing nucleotide triphosphate hydrolases"/>
    <property type="match status" value="1"/>
</dbReference>
<protein>
    <submittedName>
        <fullName evidence="2">ATP-binding protein</fullName>
    </submittedName>
</protein>
<dbReference type="Pfam" id="PF01695">
    <property type="entry name" value="IstB_IS21"/>
    <property type="match status" value="1"/>
</dbReference>
<dbReference type="SUPFAM" id="SSF52540">
    <property type="entry name" value="P-loop containing nucleoside triphosphate hydrolases"/>
    <property type="match status" value="1"/>
</dbReference>
<dbReference type="RefSeq" id="WP_242164996.1">
    <property type="nucleotide sequence ID" value="NZ_JAJMLW010000002.1"/>
</dbReference>
<dbReference type="Proteomes" id="UP001430755">
    <property type="component" value="Unassembled WGS sequence"/>
</dbReference>
<feature type="domain" description="IstB-like ATP-binding" evidence="1">
    <location>
        <begin position="124"/>
        <end position="254"/>
    </location>
</feature>
<evidence type="ECO:0000313" key="3">
    <source>
        <dbReference type="Proteomes" id="UP001430755"/>
    </source>
</evidence>
<dbReference type="CDD" id="cd00009">
    <property type="entry name" value="AAA"/>
    <property type="match status" value="1"/>
</dbReference>
<organism evidence="2 3">
    <name type="scientific">Adlercreutzia faecimuris</name>
    <dbReference type="NCBI Taxonomy" id="2897341"/>
    <lineage>
        <taxon>Bacteria</taxon>
        <taxon>Bacillati</taxon>
        <taxon>Actinomycetota</taxon>
        <taxon>Coriobacteriia</taxon>
        <taxon>Eggerthellales</taxon>
        <taxon>Eggerthellaceae</taxon>
        <taxon>Adlercreutzia</taxon>
    </lineage>
</organism>
<dbReference type="InterPro" id="IPR002611">
    <property type="entry name" value="IstB_ATP-bd"/>
</dbReference>
<dbReference type="PANTHER" id="PTHR30050:SF4">
    <property type="entry name" value="ATP-BINDING PROTEIN RV3427C IN INSERTION SEQUENCE-RELATED"/>
    <property type="match status" value="1"/>
</dbReference>